<dbReference type="EMBL" id="JBBPBN010000286">
    <property type="protein sequence ID" value="KAK8490319.1"/>
    <property type="molecule type" value="Genomic_DNA"/>
</dbReference>
<keyword evidence="3 6" id="KW-0812">Transmembrane</keyword>
<dbReference type="InterPro" id="IPR018108">
    <property type="entry name" value="MCP_transmembrane"/>
</dbReference>
<dbReference type="SUPFAM" id="SSF103506">
    <property type="entry name" value="Mitochondrial carrier"/>
    <property type="match status" value="1"/>
</dbReference>
<dbReference type="Pfam" id="PF07534">
    <property type="entry name" value="TLD"/>
    <property type="match status" value="1"/>
</dbReference>
<feature type="compositionally biased region" description="Basic and acidic residues" evidence="7">
    <location>
        <begin position="43"/>
        <end position="58"/>
    </location>
</feature>
<feature type="repeat" description="Solcar" evidence="6">
    <location>
        <begin position="564"/>
        <end position="649"/>
    </location>
</feature>
<reference evidence="9 10" key="1">
    <citation type="journal article" date="2024" name="G3 (Bethesda)">
        <title>Genome assembly of Hibiscus sabdariffa L. provides insights into metabolisms of medicinal natural products.</title>
        <authorList>
            <person name="Kim T."/>
        </authorList>
    </citation>
    <scope>NUCLEOTIDE SEQUENCE [LARGE SCALE GENOMIC DNA]</scope>
    <source>
        <strain evidence="9">TK-2024</strain>
        <tissue evidence="9">Old leaves</tissue>
    </source>
</reference>
<evidence type="ECO:0000256" key="1">
    <source>
        <dbReference type="ARBA" id="ARBA00004141"/>
    </source>
</evidence>
<name>A0ABR2ABB9_9ROSI</name>
<proteinExistence type="predicted"/>
<keyword evidence="5 6" id="KW-0472">Membrane</keyword>
<evidence type="ECO:0000256" key="7">
    <source>
        <dbReference type="SAM" id="MobiDB-lite"/>
    </source>
</evidence>
<dbReference type="InterPro" id="IPR023395">
    <property type="entry name" value="MCP_dom_sf"/>
</dbReference>
<keyword evidence="10" id="KW-1185">Reference proteome</keyword>
<dbReference type="PROSITE" id="PS50920">
    <property type="entry name" value="SOLCAR"/>
    <property type="match status" value="3"/>
</dbReference>
<evidence type="ECO:0000256" key="4">
    <source>
        <dbReference type="ARBA" id="ARBA00022737"/>
    </source>
</evidence>
<sequence length="769" mass="84431">MGKKKSLKSKAVHFVTDLMTTGLLNPISDKPFKPPRPPPEIVSETKRSQRESTNKENDGDIGPDTSSFTAFLYSLLSSSESGQNVSLDERNDDREESDSGSDTKMKENSGRKSLLSKGKQSLRALYQATRIRGYQNQDKKGDSAKKSDDKGGVKFDGLEMRRVENVVESLASGDLPETSEPSLLLTEKTRNALHHFRLLFTGESGYCCTVHGGMVVGDRKGAVFGGLVEAPLKPTNKKYQGTNNTFVFTNRSDSPVIFHPTGANRYITLCSTEFLAIGGGSHFALYLDGDLLTGSSSFSETYGNPCLAYTEDFEVKEVELWGFVNGSKYEEILASSRIEMPGICRWSSQQLNLDRPFLQGGLFLNGKTVPSSFVSPISLKTQKRFFDKNDNVCLVSCFLGGGRTGQTLGTVKSRKGSGGKWGWFLSVTLSREEGYVGESDEDWEPNGDKNLEAVEIVEEEKQKEKKGSGALNTTKHLWAGAVAAMVSRTFIAPLERLKLEYMVRGEKKKLFELIKWIAATEGLKGFWKGNILNILRTAPFKAINFYAYDIYRSQLLKFSGNEESTNSERFLAGAAAGITATLLCLPMDTIRTVMIAPGGEALGGLIGAFRHMIQTEGFFSLYKGLVPSIISMAPSGAVFYGVYDILKSSYLHSPEGRKRIQDMKQGGQELNAFEQLELGPVRTLLYGAIAGACSEAATYPFEVVRRHLQMQVRATKLSALATCVKIVQEGGFSALYAGLIPSLLQVLPSAAISYLVYEFMKIVLKVEPA</sequence>
<gene>
    <name evidence="9" type="ORF">V6N11_045230</name>
</gene>
<comment type="subcellular location">
    <subcellularLocation>
        <location evidence="1">Membrane</location>
        <topology evidence="1">Multi-pass membrane protein</topology>
    </subcellularLocation>
</comment>
<dbReference type="Proteomes" id="UP001396334">
    <property type="component" value="Unassembled WGS sequence"/>
</dbReference>
<dbReference type="Gene3D" id="1.50.40.10">
    <property type="entry name" value="Mitochondrial carrier domain"/>
    <property type="match status" value="1"/>
</dbReference>
<keyword evidence="4" id="KW-0677">Repeat</keyword>
<dbReference type="SMART" id="SM00584">
    <property type="entry name" value="TLDc"/>
    <property type="match status" value="1"/>
</dbReference>
<evidence type="ECO:0000256" key="5">
    <source>
        <dbReference type="ARBA" id="ARBA00023136"/>
    </source>
</evidence>
<feature type="compositionally biased region" description="Basic and acidic residues" evidence="7">
    <location>
        <begin position="101"/>
        <end position="110"/>
    </location>
</feature>
<feature type="repeat" description="Solcar" evidence="6">
    <location>
        <begin position="471"/>
        <end position="554"/>
    </location>
</feature>
<protein>
    <recommendedName>
        <fullName evidence="8">TLDc domain-containing protein</fullName>
    </recommendedName>
</protein>
<dbReference type="PRINTS" id="PR00926">
    <property type="entry name" value="MITOCARRIER"/>
</dbReference>
<comment type="caution">
    <text evidence="9">The sequence shown here is derived from an EMBL/GenBank/DDBJ whole genome shotgun (WGS) entry which is preliminary data.</text>
</comment>
<evidence type="ECO:0000256" key="2">
    <source>
        <dbReference type="ARBA" id="ARBA00022448"/>
    </source>
</evidence>
<organism evidence="9 10">
    <name type="scientific">Hibiscus sabdariffa</name>
    <name type="common">roselle</name>
    <dbReference type="NCBI Taxonomy" id="183260"/>
    <lineage>
        <taxon>Eukaryota</taxon>
        <taxon>Viridiplantae</taxon>
        <taxon>Streptophyta</taxon>
        <taxon>Embryophyta</taxon>
        <taxon>Tracheophyta</taxon>
        <taxon>Spermatophyta</taxon>
        <taxon>Magnoliopsida</taxon>
        <taxon>eudicotyledons</taxon>
        <taxon>Gunneridae</taxon>
        <taxon>Pentapetalae</taxon>
        <taxon>rosids</taxon>
        <taxon>malvids</taxon>
        <taxon>Malvales</taxon>
        <taxon>Malvaceae</taxon>
        <taxon>Malvoideae</taxon>
        <taxon>Hibiscus</taxon>
    </lineage>
</organism>
<evidence type="ECO:0000313" key="9">
    <source>
        <dbReference type="EMBL" id="KAK8490319.1"/>
    </source>
</evidence>
<feature type="domain" description="TLDc" evidence="8">
    <location>
        <begin position="121"/>
        <end position="324"/>
    </location>
</feature>
<keyword evidence="2" id="KW-0813">Transport</keyword>
<evidence type="ECO:0000259" key="8">
    <source>
        <dbReference type="PROSITE" id="PS51886"/>
    </source>
</evidence>
<feature type="region of interest" description="Disordered" evidence="7">
    <location>
        <begin position="19"/>
        <end position="66"/>
    </location>
</feature>
<dbReference type="PROSITE" id="PS51886">
    <property type="entry name" value="TLDC"/>
    <property type="match status" value="1"/>
</dbReference>
<evidence type="ECO:0000313" key="10">
    <source>
        <dbReference type="Proteomes" id="UP001396334"/>
    </source>
</evidence>
<dbReference type="Pfam" id="PF00153">
    <property type="entry name" value="Mito_carr"/>
    <property type="match status" value="3"/>
</dbReference>
<dbReference type="InterPro" id="IPR002067">
    <property type="entry name" value="MCP"/>
</dbReference>
<evidence type="ECO:0000256" key="6">
    <source>
        <dbReference type="PROSITE-ProRule" id="PRU00282"/>
    </source>
</evidence>
<evidence type="ECO:0000256" key="3">
    <source>
        <dbReference type="ARBA" id="ARBA00022692"/>
    </source>
</evidence>
<accession>A0ABR2ABB9</accession>
<feature type="region of interest" description="Disordered" evidence="7">
    <location>
        <begin position="81"/>
        <end position="155"/>
    </location>
</feature>
<feature type="repeat" description="Solcar" evidence="6">
    <location>
        <begin position="678"/>
        <end position="763"/>
    </location>
</feature>
<dbReference type="PANTHER" id="PTHR24089">
    <property type="entry name" value="SOLUTE CARRIER FAMILY 25"/>
    <property type="match status" value="1"/>
</dbReference>
<dbReference type="InterPro" id="IPR006571">
    <property type="entry name" value="TLDc_dom"/>
</dbReference>
<feature type="compositionally biased region" description="Basic and acidic residues" evidence="7">
    <location>
        <begin position="137"/>
        <end position="155"/>
    </location>
</feature>